<feature type="domain" description="DUF4283" evidence="2">
    <location>
        <begin position="289"/>
        <end position="363"/>
    </location>
</feature>
<accession>A0A9R1XD39</accession>
<proteinExistence type="predicted"/>
<sequence length="749" mass="83586">MKEKIKARIDRNMAENTFLESKSVKDGSKIVLRAGVREVIKSGYGKENADPNFIKSELKAMDNMIHNRESIDSQIQFQSDESNKTINELVEEMGFVLIQATSDMVEGFNSSKSMAGKSNPLISSTVNDAISDKGILGIKPVPPVHPLFKESIPVKSILPSFSSSIHEVVVSSSCVNGNDEVMNEGSNYGNKLNGDLDLVLKAKQGSNFLDLKWDNDPMIVEGNPKSKIFPATTIVNEINRKTYARIVKNSSFVVDLNIKVIPKTDGKPVGKVKLPYADLMLGGAPYHATLYGFFVGKKLAFPTVNHFTFKMWKIFGLKDIMVNDEGFFFVKFDSKEGMMNVLEGGPWLIKNVPLFIQRWRPGLILSKPHISSVPVWVKVFNVPLEYWNNKGVTLIANEIGKPITMDKEISVVSIDFETREKVESKCRVEYAWRPDVCTHCKVYGHKNSNCGILNSLDSGGKGNEDKIEEVKSGTDKADEDGFVLVTKKNNKGKQSSSNMVLQDTGKVDLIKSLEKNTILVNEGVNVNAKEEINKDVNQGKLKGKQVEDQGSQKMNSKEVQSNKGAGNRNNNGSLQWETLKKMGRKQGHFSQRRVKMEKQMERGFLYPKFAVGNLKKDGKEAGAFQSKEGKNGKANGTGFFIPKDKLGDRVRNVIDNFNSKKVEEQKKTVENKKVYVPKKQMEVKVSTNFDNVGSTSGKDNQEDFISKNPFDVLNDEIVLRVLSYIDEMDQEIITGGVQESNTKSQVIDQ</sequence>
<feature type="compositionally biased region" description="Polar residues" evidence="1">
    <location>
        <begin position="548"/>
        <end position="573"/>
    </location>
</feature>
<dbReference type="InterPro" id="IPR025558">
    <property type="entry name" value="DUF4283"/>
</dbReference>
<dbReference type="Proteomes" id="UP000235145">
    <property type="component" value="Unassembled WGS sequence"/>
</dbReference>
<dbReference type="PANTHER" id="PTHR31286">
    <property type="entry name" value="GLYCINE-RICH CELL WALL STRUCTURAL PROTEIN 1.8-LIKE"/>
    <property type="match status" value="1"/>
</dbReference>
<protein>
    <recommendedName>
        <fullName evidence="2">DUF4283 domain-containing protein</fullName>
    </recommendedName>
</protein>
<feature type="region of interest" description="Disordered" evidence="1">
    <location>
        <begin position="536"/>
        <end position="573"/>
    </location>
</feature>
<organism evidence="3 4">
    <name type="scientific">Lactuca sativa</name>
    <name type="common">Garden lettuce</name>
    <dbReference type="NCBI Taxonomy" id="4236"/>
    <lineage>
        <taxon>Eukaryota</taxon>
        <taxon>Viridiplantae</taxon>
        <taxon>Streptophyta</taxon>
        <taxon>Embryophyta</taxon>
        <taxon>Tracheophyta</taxon>
        <taxon>Spermatophyta</taxon>
        <taxon>Magnoliopsida</taxon>
        <taxon>eudicotyledons</taxon>
        <taxon>Gunneridae</taxon>
        <taxon>Pentapetalae</taxon>
        <taxon>asterids</taxon>
        <taxon>campanulids</taxon>
        <taxon>Asterales</taxon>
        <taxon>Asteraceae</taxon>
        <taxon>Cichorioideae</taxon>
        <taxon>Cichorieae</taxon>
        <taxon>Lactucinae</taxon>
        <taxon>Lactuca</taxon>
    </lineage>
</organism>
<dbReference type="AlphaFoldDB" id="A0A9R1XD39"/>
<dbReference type="PANTHER" id="PTHR31286:SF99">
    <property type="entry name" value="DUF4283 DOMAIN-CONTAINING PROTEIN"/>
    <property type="match status" value="1"/>
</dbReference>
<name>A0A9R1XD39_LACSA</name>
<dbReference type="Pfam" id="PF14111">
    <property type="entry name" value="DUF4283"/>
    <property type="match status" value="1"/>
</dbReference>
<evidence type="ECO:0000313" key="3">
    <source>
        <dbReference type="EMBL" id="KAJ0208029.1"/>
    </source>
</evidence>
<evidence type="ECO:0000259" key="2">
    <source>
        <dbReference type="Pfam" id="PF14111"/>
    </source>
</evidence>
<keyword evidence="4" id="KW-1185">Reference proteome</keyword>
<dbReference type="InterPro" id="IPR040256">
    <property type="entry name" value="At4g02000-like"/>
</dbReference>
<evidence type="ECO:0000313" key="4">
    <source>
        <dbReference type="Proteomes" id="UP000235145"/>
    </source>
</evidence>
<evidence type="ECO:0000256" key="1">
    <source>
        <dbReference type="SAM" id="MobiDB-lite"/>
    </source>
</evidence>
<gene>
    <name evidence="3" type="ORF">LSAT_V11C500262610</name>
</gene>
<reference evidence="3 4" key="1">
    <citation type="journal article" date="2017" name="Nat. Commun.">
        <title>Genome assembly with in vitro proximity ligation data and whole-genome triplication in lettuce.</title>
        <authorList>
            <person name="Reyes-Chin-Wo S."/>
            <person name="Wang Z."/>
            <person name="Yang X."/>
            <person name="Kozik A."/>
            <person name="Arikit S."/>
            <person name="Song C."/>
            <person name="Xia L."/>
            <person name="Froenicke L."/>
            <person name="Lavelle D.O."/>
            <person name="Truco M.J."/>
            <person name="Xia R."/>
            <person name="Zhu S."/>
            <person name="Xu C."/>
            <person name="Xu H."/>
            <person name="Xu X."/>
            <person name="Cox K."/>
            <person name="Korf I."/>
            <person name="Meyers B.C."/>
            <person name="Michelmore R.W."/>
        </authorList>
    </citation>
    <scope>NUCLEOTIDE SEQUENCE [LARGE SCALE GENOMIC DNA]</scope>
    <source>
        <strain evidence="4">cv. Salinas</strain>
        <tissue evidence="3">Seedlings</tissue>
    </source>
</reference>
<comment type="caution">
    <text evidence="3">The sequence shown here is derived from an EMBL/GenBank/DDBJ whole genome shotgun (WGS) entry which is preliminary data.</text>
</comment>
<dbReference type="EMBL" id="NBSK02000005">
    <property type="protein sequence ID" value="KAJ0208029.1"/>
    <property type="molecule type" value="Genomic_DNA"/>
</dbReference>